<keyword evidence="1" id="KW-0812">Transmembrane</keyword>
<dbReference type="EMBL" id="GBBM01007721">
    <property type="protein sequence ID" value="JAC27697.1"/>
    <property type="molecule type" value="mRNA"/>
</dbReference>
<organism evidence="2">
    <name type="scientific">Amblyomma triste</name>
    <name type="common">Neotropical tick</name>
    <dbReference type="NCBI Taxonomy" id="251400"/>
    <lineage>
        <taxon>Eukaryota</taxon>
        <taxon>Metazoa</taxon>
        <taxon>Ecdysozoa</taxon>
        <taxon>Arthropoda</taxon>
        <taxon>Chelicerata</taxon>
        <taxon>Arachnida</taxon>
        <taxon>Acari</taxon>
        <taxon>Parasitiformes</taxon>
        <taxon>Ixodida</taxon>
        <taxon>Ixodoidea</taxon>
        <taxon>Ixodidae</taxon>
        <taxon>Amblyomminae</taxon>
        <taxon>Amblyomma</taxon>
    </lineage>
</organism>
<name>A0A023G215_AMBTT</name>
<accession>A0A023G215</accession>
<evidence type="ECO:0000313" key="2">
    <source>
        <dbReference type="EMBL" id="JAC27697.1"/>
    </source>
</evidence>
<evidence type="ECO:0000256" key="1">
    <source>
        <dbReference type="SAM" id="Phobius"/>
    </source>
</evidence>
<keyword evidence="1" id="KW-0472">Membrane</keyword>
<dbReference type="AlphaFoldDB" id="A0A023G215"/>
<feature type="transmembrane region" description="Helical" evidence="1">
    <location>
        <begin position="16"/>
        <end position="36"/>
    </location>
</feature>
<sequence>MVHTHTHHSPHYCLPLFPLSLLAAVAPSCPFLFTLFSSLFPAVLSMWTEVYGFTYVPSGEQSTGTSDACSRFQLRGSLLLFHPSQWQHSRGCIVLARTVISQPAMMSWGAVTGS</sequence>
<reference evidence="2" key="1">
    <citation type="submission" date="2014-03" db="EMBL/GenBank/DDBJ databases">
        <title>The sialotranscriptome of Amblyomma triste, Amblyomma parvum and Amblyomma cajennense ticks, uncovered by 454-based RNA-seq.</title>
        <authorList>
            <person name="Garcia G.R."/>
            <person name="Gardinassi L.G."/>
            <person name="Ribeiro J.M."/>
            <person name="Anatriello E."/>
            <person name="Ferreira B.R."/>
            <person name="Moreira H.N."/>
            <person name="Mafra C."/>
            <person name="Olegario M.M."/>
            <person name="Szabo P.J."/>
            <person name="Miranda-Santos I.K."/>
            <person name="Maruyama S.R."/>
        </authorList>
    </citation>
    <scope>NUCLEOTIDE SEQUENCE</scope>
    <source>
        <strain evidence="2">Mato Grasso do Sul</strain>
        <tissue evidence="2">Salivary glands</tissue>
    </source>
</reference>
<protein>
    <submittedName>
        <fullName evidence="2">Putative secreted protein</fullName>
    </submittedName>
</protein>
<proteinExistence type="evidence at transcript level"/>
<keyword evidence="1" id="KW-1133">Transmembrane helix</keyword>